<dbReference type="Pfam" id="PF03591">
    <property type="entry name" value="AzlC"/>
    <property type="match status" value="1"/>
</dbReference>
<evidence type="ECO:0000256" key="1">
    <source>
        <dbReference type="ARBA" id="ARBA00004651"/>
    </source>
</evidence>
<evidence type="ECO:0000256" key="8">
    <source>
        <dbReference type="SAM" id="Phobius"/>
    </source>
</evidence>
<feature type="transmembrane region" description="Helical" evidence="8">
    <location>
        <begin position="70"/>
        <end position="90"/>
    </location>
</feature>
<dbReference type="AlphaFoldDB" id="A0A0R1WEW0"/>
<feature type="transmembrane region" description="Helical" evidence="8">
    <location>
        <begin position="163"/>
        <end position="180"/>
    </location>
</feature>
<keyword evidence="5 8" id="KW-0812">Transmembrane</keyword>
<gene>
    <name evidence="9" type="ORF">FC49_GL001369</name>
</gene>
<dbReference type="GO" id="GO:0005886">
    <property type="term" value="C:plasma membrane"/>
    <property type="evidence" value="ECO:0007669"/>
    <property type="project" value="UniProtKB-SubCell"/>
</dbReference>
<sequence length="230" mass="26285">MKRNPSNFRYAWTASLPVLFGYVTLGFAYGLYMHNLGFSFWYPLLMAMTIYGGSVEFFIANLLLQQFNPLNVLLITAVLGFRQFFYGVAMLSKYPQHGWRKWLLIFGLSDETFVLNYYTKIPAGYDSTVVRTWISVLDYFYWAFGALCGGCLGGVLNLQVKGLDFVMTALFLVLAVEQFLKEKNHWSSLSGLIITIGCLLVFGKSYFMIATLLLLVLEYYWFSYRKGGSA</sequence>
<evidence type="ECO:0000256" key="3">
    <source>
        <dbReference type="ARBA" id="ARBA00022448"/>
    </source>
</evidence>
<comment type="subcellular location">
    <subcellularLocation>
        <location evidence="1">Cell membrane</location>
        <topology evidence="1">Multi-pass membrane protein</topology>
    </subcellularLocation>
</comment>
<dbReference type="GO" id="GO:1903785">
    <property type="term" value="P:L-valine transmembrane transport"/>
    <property type="evidence" value="ECO:0007669"/>
    <property type="project" value="TreeGrafter"/>
</dbReference>
<evidence type="ECO:0000256" key="2">
    <source>
        <dbReference type="ARBA" id="ARBA00010735"/>
    </source>
</evidence>
<keyword evidence="6 8" id="KW-1133">Transmembrane helix</keyword>
<feature type="transmembrane region" description="Helical" evidence="8">
    <location>
        <begin position="139"/>
        <end position="156"/>
    </location>
</feature>
<name>A0A0R1WEW0_9LACO</name>
<dbReference type="RefSeq" id="WP_003713736.1">
    <property type="nucleotide sequence ID" value="NZ_AZGE01000038.1"/>
</dbReference>
<dbReference type="InterPro" id="IPR011606">
    <property type="entry name" value="Brnchd-chn_aa_trnsp_permease"/>
</dbReference>
<comment type="similarity">
    <text evidence="2">Belongs to the AzlC family.</text>
</comment>
<dbReference type="EMBL" id="AZGE01000038">
    <property type="protein sequence ID" value="KRM14155.1"/>
    <property type="molecule type" value="Genomic_DNA"/>
</dbReference>
<protein>
    <submittedName>
        <fullName evidence="9">Azaleucine resistance protein AzlC</fullName>
    </submittedName>
</protein>
<dbReference type="Proteomes" id="UP000050973">
    <property type="component" value="Unassembled WGS sequence"/>
</dbReference>
<keyword evidence="4" id="KW-1003">Cell membrane</keyword>
<feature type="transmembrane region" description="Helical" evidence="8">
    <location>
        <begin position="44"/>
        <end position="64"/>
    </location>
</feature>
<evidence type="ECO:0000256" key="5">
    <source>
        <dbReference type="ARBA" id="ARBA00022692"/>
    </source>
</evidence>
<dbReference type="PANTHER" id="PTHR34979">
    <property type="entry name" value="INNER MEMBRANE PROTEIN YGAZ"/>
    <property type="match status" value="1"/>
</dbReference>
<comment type="caution">
    <text evidence="9">The sequence shown here is derived from an EMBL/GenBank/DDBJ whole genome shotgun (WGS) entry which is preliminary data.</text>
</comment>
<reference evidence="9 10" key="1">
    <citation type="journal article" date="2015" name="Genome Announc.">
        <title>Expanding the biotechnology potential of lactobacilli through comparative genomics of 213 strains and associated genera.</title>
        <authorList>
            <person name="Sun Z."/>
            <person name="Harris H.M."/>
            <person name="McCann A."/>
            <person name="Guo C."/>
            <person name="Argimon S."/>
            <person name="Zhang W."/>
            <person name="Yang X."/>
            <person name="Jeffery I.B."/>
            <person name="Cooney J.C."/>
            <person name="Kagawa T.F."/>
            <person name="Liu W."/>
            <person name="Song Y."/>
            <person name="Salvetti E."/>
            <person name="Wrobel A."/>
            <person name="Rasinkangas P."/>
            <person name="Parkhill J."/>
            <person name="Rea M.C."/>
            <person name="O'Sullivan O."/>
            <person name="Ritari J."/>
            <person name="Douillard F.P."/>
            <person name="Paul Ross R."/>
            <person name="Yang R."/>
            <person name="Briner A.E."/>
            <person name="Felis G.E."/>
            <person name="de Vos W.M."/>
            <person name="Barrangou R."/>
            <person name="Klaenhammer T.R."/>
            <person name="Caufield P.W."/>
            <person name="Cui Y."/>
            <person name="Zhang H."/>
            <person name="O'Toole P.W."/>
        </authorList>
    </citation>
    <scope>NUCLEOTIDE SEQUENCE [LARGE SCALE GENOMIC DNA]</scope>
    <source>
        <strain evidence="9 10">DSM 4864</strain>
    </source>
</reference>
<evidence type="ECO:0000256" key="4">
    <source>
        <dbReference type="ARBA" id="ARBA00022475"/>
    </source>
</evidence>
<dbReference type="PANTHER" id="PTHR34979:SF1">
    <property type="entry name" value="INNER MEMBRANE PROTEIN YGAZ"/>
    <property type="match status" value="1"/>
</dbReference>
<evidence type="ECO:0000313" key="10">
    <source>
        <dbReference type="Proteomes" id="UP000050973"/>
    </source>
</evidence>
<feature type="transmembrane region" description="Helical" evidence="8">
    <location>
        <begin position="192"/>
        <end position="217"/>
    </location>
</feature>
<keyword evidence="7 8" id="KW-0472">Membrane</keyword>
<evidence type="ECO:0000313" key="9">
    <source>
        <dbReference type="EMBL" id="KRM14155.1"/>
    </source>
</evidence>
<proteinExistence type="inferred from homology"/>
<feature type="transmembrane region" description="Helical" evidence="8">
    <location>
        <begin position="12"/>
        <end position="32"/>
    </location>
</feature>
<evidence type="ECO:0000256" key="7">
    <source>
        <dbReference type="ARBA" id="ARBA00023136"/>
    </source>
</evidence>
<keyword evidence="3" id="KW-0813">Transport</keyword>
<evidence type="ECO:0000256" key="6">
    <source>
        <dbReference type="ARBA" id="ARBA00022989"/>
    </source>
</evidence>
<accession>A0A0R1WEW0</accession>
<organism evidence="9 10">
    <name type="scientific">Limosilactobacillus oris DSM 4864</name>
    <dbReference type="NCBI Taxonomy" id="1423779"/>
    <lineage>
        <taxon>Bacteria</taxon>
        <taxon>Bacillati</taxon>
        <taxon>Bacillota</taxon>
        <taxon>Bacilli</taxon>
        <taxon>Lactobacillales</taxon>
        <taxon>Lactobacillaceae</taxon>
        <taxon>Limosilactobacillus</taxon>
    </lineage>
</organism>
<dbReference type="PATRIC" id="fig|1423779.3.peg.1408"/>